<name>A0A9D6Z2W4_9BACT</name>
<evidence type="ECO:0000313" key="2">
    <source>
        <dbReference type="EMBL" id="MBI5252658.1"/>
    </source>
</evidence>
<organism evidence="2 3">
    <name type="scientific">Desulfomonile tiedjei</name>
    <dbReference type="NCBI Taxonomy" id="2358"/>
    <lineage>
        <taxon>Bacteria</taxon>
        <taxon>Pseudomonadati</taxon>
        <taxon>Thermodesulfobacteriota</taxon>
        <taxon>Desulfomonilia</taxon>
        <taxon>Desulfomonilales</taxon>
        <taxon>Desulfomonilaceae</taxon>
        <taxon>Desulfomonile</taxon>
    </lineage>
</organism>
<evidence type="ECO:0008006" key="4">
    <source>
        <dbReference type="Google" id="ProtNLM"/>
    </source>
</evidence>
<comment type="caution">
    <text evidence="2">The sequence shown here is derived from an EMBL/GenBank/DDBJ whole genome shotgun (WGS) entry which is preliminary data.</text>
</comment>
<accession>A0A9D6Z2W4</accession>
<evidence type="ECO:0000256" key="1">
    <source>
        <dbReference type="SAM" id="SignalP"/>
    </source>
</evidence>
<dbReference type="Proteomes" id="UP000807825">
    <property type="component" value="Unassembled WGS sequence"/>
</dbReference>
<reference evidence="2" key="1">
    <citation type="submission" date="2020-07" db="EMBL/GenBank/DDBJ databases">
        <title>Huge and variable diversity of episymbiotic CPR bacteria and DPANN archaea in groundwater ecosystems.</title>
        <authorList>
            <person name="He C.Y."/>
            <person name="Keren R."/>
            <person name="Whittaker M."/>
            <person name="Farag I.F."/>
            <person name="Doudna J."/>
            <person name="Cate J.H.D."/>
            <person name="Banfield J.F."/>
        </authorList>
    </citation>
    <scope>NUCLEOTIDE SEQUENCE</scope>
    <source>
        <strain evidence="2">NC_groundwater_1664_Pr3_B-0.1um_52_9</strain>
    </source>
</reference>
<proteinExistence type="predicted"/>
<dbReference type="EMBL" id="JACRDE010000634">
    <property type="protein sequence ID" value="MBI5252658.1"/>
    <property type="molecule type" value="Genomic_DNA"/>
</dbReference>
<keyword evidence="1" id="KW-0732">Signal</keyword>
<dbReference type="AlphaFoldDB" id="A0A9D6Z2W4"/>
<evidence type="ECO:0000313" key="3">
    <source>
        <dbReference type="Proteomes" id="UP000807825"/>
    </source>
</evidence>
<protein>
    <recommendedName>
        <fullName evidence="4">Low-complexity protein</fullName>
    </recommendedName>
</protein>
<feature type="signal peptide" evidence="1">
    <location>
        <begin position="1"/>
        <end position="24"/>
    </location>
</feature>
<gene>
    <name evidence="2" type="ORF">HY912_24445</name>
</gene>
<sequence length="71" mass="7751">MKKKVLILVTVVSFLLSAGSLTMAQMKAAKTNEKESKVYCCHGKGDCDKIHTKAECEKEGGKVVKSCKECK</sequence>
<feature type="chain" id="PRO_5038933144" description="Low-complexity protein" evidence="1">
    <location>
        <begin position="25"/>
        <end position="71"/>
    </location>
</feature>